<dbReference type="EMBL" id="LAZR01011499">
    <property type="protein sequence ID" value="KKM61356.1"/>
    <property type="molecule type" value="Genomic_DNA"/>
</dbReference>
<reference evidence="2" key="1">
    <citation type="journal article" date="2015" name="Nature">
        <title>Complex archaea that bridge the gap between prokaryotes and eukaryotes.</title>
        <authorList>
            <person name="Spang A."/>
            <person name="Saw J.H."/>
            <person name="Jorgensen S.L."/>
            <person name="Zaremba-Niedzwiedzka K."/>
            <person name="Martijn J."/>
            <person name="Lind A.E."/>
            <person name="van Eijk R."/>
            <person name="Schleper C."/>
            <person name="Guy L."/>
            <person name="Ettema T.J."/>
        </authorList>
    </citation>
    <scope>NUCLEOTIDE SEQUENCE</scope>
</reference>
<name>A0A0F9JGB3_9ZZZZ</name>
<feature type="region of interest" description="Disordered" evidence="1">
    <location>
        <begin position="1"/>
        <end position="24"/>
    </location>
</feature>
<proteinExistence type="predicted"/>
<feature type="compositionally biased region" description="Polar residues" evidence="1">
    <location>
        <begin position="1"/>
        <end position="10"/>
    </location>
</feature>
<gene>
    <name evidence="2" type="ORF">LCGC14_1532500</name>
</gene>
<accession>A0A0F9JGB3</accession>
<organism evidence="2">
    <name type="scientific">marine sediment metagenome</name>
    <dbReference type="NCBI Taxonomy" id="412755"/>
    <lineage>
        <taxon>unclassified sequences</taxon>
        <taxon>metagenomes</taxon>
        <taxon>ecological metagenomes</taxon>
    </lineage>
</organism>
<sequence length="69" mass="8183">MGHQKFTPTGKTFLGQPILKPDRPFHAERNTRIPETQKQLEVLHRAALIRRVEDKGQRIRNKTRLRNKK</sequence>
<evidence type="ECO:0000256" key="1">
    <source>
        <dbReference type="SAM" id="MobiDB-lite"/>
    </source>
</evidence>
<comment type="caution">
    <text evidence="2">The sequence shown here is derived from an EMBL/GenBank/DDBJ whole genome shotgun (WGS) entry which is preliminary data.</text>
</comment>
<evidence type="ECO:0000313" key="2">
    <source>
        <dbReference type="EMBL" id="KKM61356.1"/>
    </source>
</evidence>
<protein>
    <submittedName>
        <fullName evidence="2">Uncharacterized protein</fullName>
    </submittedName>
</protein>
<dbReference type="AlphaFoldDB" id="A0A0F9JGB3"/>